<dbReference type="Proteomes" id="UP001060085">
    <property type="component" value="Linkage Group LG03"/>
</dbReference>
<comment type="caution">
    <text evidence="1">The sequence shown here is derived from an EMBL/GenBank/DDBJ whole genome shotgun (WGS) entry which is preliminary data.</text>
</comment>
<accession>A0ACC0BHE7</accession>
<dbReference type="EMBL" id="CM044703">
    <property type="protein sequence ID" value="KAI5672094.1"/>
    <property type="molecule type" value="Genomic_DNA"/>
</dbReference>
<name>A0ACC0BHE7_CATRO</name>
<gene>
    <name evidence="1" type="ORF">M9H77_12458</name>
</gene>
<organism evidence="1 2">
    <name type="scientific">Catharanthus roseus</name>
    <name type="common">Madagascar periwinkle</name>
    <name type="synonym">Vinca rosea</name>
    <dbReference type="NCBI Taxonomy" id="4058"/>
    <lineage>
        <taxon>Eukaryota</taxon>
        <taxon>Viridiplantae</taxon>
        <taxon>Streptophyta</taxon>
        <taxon>Embryophyta</taxon>
        <taxon>Tracheophyta</taxon>
        <taxon>Spermatophyta</taxon>
        <taxon>Magnoliopsida</taxon>
        <taxon>eudicotyledons</taxon>
        <taxon>Gunneridae</taxon>
        <taxon>Pentapetalae</taxon>
        <taxon>asterids</taxon>
        <taxon>lamiids</taxon>
        <taxon>Gentianales</taxon>
        <taxon>Apocynaceae</taxon>
        <taxon>Rauvolfioideae</taxon>
        <taxon>Vinceae</taxon>
        <taxon>Catharanthinae</taxon>
        <taxon>Catharanthus</taxon>
    </lineage>
</organism>
<protein>
    <submittedName>
        <fullName evidence="1">Uncharacterized protein</fullName>
    </submittedName>
</protein>
<proteinExistence type="predicted"/>
<evidence type="ECO:0000313" key="1">
    <source>
        <dbReference type="EMBL" id="KAI5672094.1"/>
    </source>
</evidence>
<evidence type="ECO:0000313" key="2">
    <source>
        <dbReference type="Proteomes" id="UP001060085"/>
    </source>
</evidence>
<keyword evidence="2" id="KW-1185">Reference proteome</keyword>
<sequence length="742" mass="83325">MRLDFQGNDLDSSSEPSLSGSFRKPRSVVSVQSASNSSNKFIPTSKRVYRVLKDYMTKLVDLNLFTQCLEDWVLEILNPSSIVDEQLSKSPFEIDELCALDFALEGVLFQQLFRMPSSPYGSENLKEYEYLALEDFLYTIADNLWHTFWHKSKPLPFFISCPRYPGSKFYTVEKAASMGRLEELSGAALMSKSNGNLHVRWDDVVEFALFKPDIIVGNEFGFPSGVICEALMYGIHILLARSLSKNNSVSSDSVFILILGSTWGGVVKLAGDLGSLQVDLNDPYKSMAEWIKCHAEVCFSPIEQVWNKLGNANWRDLGSLQLILATFHSIAQWNGPPRKSIASLAAGHSLRLQKRRIECRMVENENALPFEQADHHSREIVELDYKNDQNLKRRESRLKLKQGEVLVIEDQNLQQKCYQIQEPQLEGNGCSYVAVASDCQTELFTLYIGAHTSRLEPSWEDMSLWYQVQRQTKVLNILKEHGISSKYLPEIITSGKIMHPGACGKQSPKECCDHPWCGTPVLVTYPVGETLSSILAREGPFSTEEATRCCRDCLAALKSAKMTNIQHGDICPENVIRLVDKKDNASRNCSYILVSWGHAVLEDRDSPAMNLQFSSAHALQNGKLCPSSDAESLVYLIYFICGGAMKQQESIESALHWRQKSWAKRLIQQHLGEVSTLLKAFADYIDSLCGTPYPVDYETWLKRLSKAIDNSSERGKMINQVLRIKEIAESSGTSGGGNSPPC</sequence>
<reference evidence="2" key="1">
    <citation type="journal article" date="2023" name="Nat. Plants">
        <title>Single-cell RNA sequencing provides a high-resolution roadmap for understanding the multicellular compartmentation of specialized metabolism.</title>
        <authorList>
            <person name="Sun S."/>
            <person name="Shen X."/>
            <person name="Li Y."/>
            <person name="Li Y."/>
            <person name="Wang S."/>
            <person name="Li R."/>
            <person name="Zhang H."/>
            <person name="Shen G."/>
            <person name="Guo B."/>
            <person name="Wei J."/>
            <person name="Xu J."/>
            <person name="St-Pierre B."/>
            <person name="Chen S."/>
            <person name="Sun C."/>
        </authorList>
    </citation>
    <scope>NUCLEOTIDE SEQUENCE [LARGE SCALE GENOMIC DNA]</scope>
</reference>